<feature type="compositionally biased region" description="Basic residues" evidence="1">
    <location>
        <begin position="61"/>
        <end position="73"/>
    </location>
</feature>
<feature type="compositionally biased region" description="Basic and acidic residues" evidence="1">
    <location>
        <begin position="137"/>
        <end position="148"/>
    </location>
</feature>
<evidence type="ECO:0000256" key="1">
    <source>
        <dbReference type="SAM" id="MobiDB-lite"/>
    </source>
</evidence>
<feature type="compositionally biased region" description="Low complexity" evidence="1">
    <location>
        <begin position="164"/>
        <end position="189"/>
    </location>
</feature>
<protein>
    <submittedName>
        <fullName evidence="2">Uncharacterized protein</fullName>
    </submittedName>
</protein>
<dbReference type="KEGG" id="ehx:EMIHUDRAFT_461308"/>
<reference evidence="2" key="1">
    <citation type="submission" date="2012-07" db="EMBL/GenBank/DDBJ databases">
        <title>Genome variability drives Emilianias global distribution.</title>
        <authorList>
            <consortium name="DOE Joint Genome Institute"/>
            <person name="Read B."/>
            <person name="Kegel J."/>
            <person name="Klute M."/>
            <person name="Kuo A."/>
            <person name="Lefebvre S.C."/>
            <person name="Maumus F."/>
            <person name="Mayer C."/>
            <person name="Miller J."/>
            <person name="Allen A."/>
            <person name="Bidle K."/>
            <person name="Borodovsky M."/>
            <person name="Bowler C."/>
            <person name="Brownlee C."/>
            <person name="Claverie J.-M."/>
            <person name="Cock M."/>
            <person name="De Vargas C."/>
            <person name="Elias M."/>
            <person name="Frickenhaus S."/>
            <person name="Gladyshev V.N."/>
            <person name="Gonzalez K."/>
            <person name="Guda C."/>
            <person name="Hadaegh A."/>
            <person name="Herman E."/>
            <person name="Iglesias-Rodriguez D."/>
            <person name="Jones B."/>
            <person name="Lawson T."/>
            <person name="Leese F."/>
            <person name="Lin Y.-C."/>
            <person name="Lindquist E."/>
            <person name="Lobanov A."/>
            <person name="Lucas S."/>
            <person name="Malik S.-H.B."/>
            <person name="Marsh M.E."/>
            <person name="Mock T."/>
            <person name="Monier A."/>
            <person name="Moreau H."/>
            <person name="Mueller-Roeber B."/>
            <person name="Napier J."/>
            <person name="Ogata H."/>
            <person name="Parker M."/>
            <person name="Probert I."/>
            <person name="Quesneville H."/>
            <person name="Raines C."/>
            <person name="Rensing S."/>
            <person name="Riano-Pachon D.M."/>
            <person name="Richier S."/>
            <person name="Rokitta S."/>
            <person name="Salamov A."/>
            <person name="Sarno A.F."/>
            <person name="Schmutz J."/>
            <person name="Schroeder D."/>
            <person name="Shiraiwa Y."/>
            <person name="Soanes D.M."/>
            <person name="Valentin K."/>
            <person name="Van Der Giezen M."/>
            <person name="Van Der Peer Y."/>
            <person name="Vardi A."/>
            <person name="Verret F."/>
            <person name="Von Dassow P."/>
            <person name="Wheeler G."/>
            <person name="Williams B."/>
            <person name="Wilson W."/>
            <person name="Wolfe G."/>
            <person name="Wurch L.L."/>
            <person name="Young J."/>
            <person name="Dacks J.B."/>
            <person name="Delwiche C.F."/>
            <person name="Dyhrman S."/>
            <person name="Glockner G."/>
            <person name="John U."/>
            <person name="Richards T."/>
            <person name="Worden A.Z."/>
            <person name="Zhang X."/>
            <person name="Grigoriev I.V."/>
        </authorList>
    </citation>
    <scope>NUCLEOTIDE SEQUENCE</scope>
    <source>
        <strain evidence="2">CCMP1516</strain>
    </source>
</reference>
<dbReference type="GeneID" id="19046051"/>
<accession>R1DU93</accession>
<feature type="compositionally biased region" description="Low complexity" evidence="1">
    <location>
        <begin position="9"/>
        <end position="34"/>
    </location>
</feature>
<dbReference type="RefSeq" id="XP_005770479.1">
    <property type="nucleotide sequence ID" value="XM_005770422.1"/>
</dbReference>
<evidence type="ECO:0000313" key="2">
    <source>
        <dbReference type="EMBL" id="EOD18050.1"/>
    </source>
</evidence>
<feature type="compositionally biased region" description="Basic residues" evidence="1">
    <location>
        <begin position="276"/>
        <end position="289"/>
    </location>
</feature>
<sequence length="390" mass="40211">RHPPGARVLLRAPGRPLGAALPPLRPAARGAARATSARGRSPSVQAQAAAAGGGVGASRPFGRRRRHPRRRAHAAACARRPAGGGGGRCAAAAGGEVLGALARAGGAAAPDHPGAGLDGRGGAAAALRPLARGSVGEGRRAARRRALDGGRGAHRGGAAGAGAAGALAQAARPAHPVAPQDARPAAAAGRLRRVRPRARARELRGAVRRATRGAALGDPVLRRAHLRGGAAAARPRTPHLRAAAARRRRARFVARRRPPPPLSPAEVRDADQLPRNHQRARRRVPRRRRGAEGAAGGRGRRAGPTPLNRRLVLHALSRGAEDRLCRERRRRAAQPCGDACNLPLPHPPPRPRWRRAARGAESGGVVRPVLLPLAHGGLRAGSAPKGACLL</sequence>
<gene>
    <name evidence="2" type="ORF">EMIHUDRAFT_461308</name>
</gene>
<organism evidence="2">
    <name type="scientific">Emiliania huxleyi</name>
    <name type="common">Coccolithophore</name>
    <name type="synonym">Pontosphaera huxleyi</name>
    <dbReference type="NCBI Taxonomy" id="2903"/>
    <lineage>
        <taxon>Eukaryota</taxon>
        <taxon>Haptista</taxon>
        <taxon>Haptophyta</taxon>
        <taxon>Prymnesiophyceae</taxon>
        <taxon>Isochrysidales</taxon>
        <taxon>Noelaerhabdaceae</taxon>
        <taxon>Emiliania</taxon>
    </lineage>
</organism>
<feature type="compositionally biased region" description="Basic residues" evidence="1">
    <location>
        <begin position="249"/>
        <end position="258"/>
    </location>
</feature>
<proteinExistence type="predicted"/>
<name>R1DU93_EMIHU</name>
<feature type="region of interest" description="Disordered" evidence="1">
    <location>
        <begin position="1"/>
        <end position="89"/>
    </location>
</feature>
<feature type="region of interest" description="Disordered" evidence="1">
    <location>
        <begin position="249"/>
        <end position="308"/>
    </location>
</feature>
<dbReference type="AlphaFoldDB" id="R1DU93"/>
<feature type="non-terminal residue" evidence="2">
    <location>
        <position position="1"/>
    </location>
</feature>
<dbReference type="EMBL" id="KB866472">
    <property type="protein sequence ID" value="EOD18050.1"/>
    <property type="molecule type" value="Genomic_DNA"/>
</dbReference>
<feature type="region of interest" description="Disordered" evidence="1">
    <location>
        <begin position="134"/>
        <end position="206"/>
    </location>
</feature>
<dbReference type="HOGENOM" id="CLU_709022_0_0_1"/>